<gene>
    <name evidence="8" type="ORF">D6C94_06023</name>
</gene>
<feature type="transmembrane region" description="Helical" evidence="6">
    <location>
        <begin position="235"/>
        <end position="252"/>
    </location>
</feature>
<reference evidence="8 9" key="1">
    <citation type="submission" date="2018-10" db="EMBL/GenBank/DDBJ databases">
        <title>Fifty Aureobasidium pullulans genomes reveal a recombining polyextremotolerant generalist.</title>
        <authorList>
            <person name="Gostincar C."/>
            <person name="Turk M."/>
            <person name="Zajc J."/>
            <person name="Gunde-Cimerman N."/>
        </authorList>
    </citation>
    <scope>NUCLEOTIDE SEQUENCE [LARGE SCALE GENOMIC DNA]</scope>
    <source>
        <strain evidence="8 9">EXF-4256</strain>
    </source>
</reference>
<dbReference type="PROSITE" id="PS00216">
    <property type="entry name" value="SUGAR_TRANSPORT_1"/>
    <property type="match status" value="1"/>
</dbReference>
<dbReference type="InterPro" id="IPR005828">
    <property type="entry name" value="MFS_sugar_transport-like"/>
</dbReference>
<dbReference type="InterPro" id="IPR050360">
    <property type="entry name" value="MFS_Sugar_Transporters"/>
</dbReference>
<evidence type="ECO:0000256" key="1">
    <source>
        <dbReference type="ARBA" id="ARBA00004141"/>
    </source>
</evidence>
<dbReference type="PANTHER" id="PTHR48022:SF31">
    <property type="entry name" value="HEXOSE TRANSPORTER"/>
    <property type="match status" value="1"/>
</dbReference>
<dbReference type="GO" id="GO:0005351">
    <property type="term" value="F:carbohydrate:proton symporter activity"/>
    <property type="evidence" value="ECO:0007669"/>
    <property type="project" value="TreeGrafter"/>
</dbReference>
<dbReference type="Proteomes" id="UP000305064">
    <property type="component" value="Unassembled WGS sequence"/>
</dbReference>
<comment type="caution">
    <text evidence="8">The sequence shown here is derived from an EMBL/GenBank/DDBJ whole genome shotgun (WGS) entry which is preliminary data.</text>
</comment>
<dbReference type="Gene3D" id="1.20.1250.20">
    <property type="entry name" value="MFS general substrate transporter like domains"/>
    <property type="match status" value="2"/>
</dbReference>
<organism evidence="8 9">
    <name type="scientific">Aureobasidium pullulans</name>
    <name type="common">Black yeast</name>
    <name type="synonym">Pullularia pullulans</name>
    <dbReference type="NCBI Taxonomy" id="5580"/>
    <lineage>
        <taxon>Eukaryota</taxon>
        <taxon>Fungi</taxon>
        <taxon>Dikarya</taxon>
        <taxon>Ascomycota</taxon>
        <taxon>Pezizomycotina</taxon>
        <taxon>Dothideomycetes</taxon>
        <taxon>Dothideomycetidae</taxon>
        <taxon>Dothideales</taxon>
        <taxon>Saccotheciaceae</taxon>
        <taxon>Aureobasidium</taxon>
    </lineage>
</organism>
<comment type="similarity">
    <text evidence="2">Belongs to the major facilitator superfamily. Sugar transporter (TC 2.A.1.1) family.</text>
</comment>
<dbReference type="Pfam" id="PF00083">
    <property type="entry name" value="Sugar_tr"/>
    <property type="match status" value="2"/>
</dbReference>
<dbReference type="GO" id="GO:0016020">
    <property type="term" value="C:membrane"/>
    <property type="evidence" value="ECO:0007669"/>
    <property type="project" value="UniProtKB-SubCell"/>
</dbReference>
<dbReference type="InterPro" id="IPR036259">
    <property type="entry name" value="MFS_trans_sf"/>
</dbReference>
<evidence type="ECO:0000256" key="2">
    <source>
        <dbReference type="ARBA" id="ARBA00010992"/>
    </source>
</evidence>
<feature type="transmembrane region" description="Helical" evidence="6">
    <location>
        <begin position="193"/>
        <end position="215"/>
    </location>
</feature>
<dbReference type="PROSITE" id="PS50850">
    <property type="entry name" value="MFS"/>
    <property type="match status" value="1"/>
</dbReference>
<feature type="domain" description="Major facilitator superfamily (MFS) profile" evidence="7">
    <location>
        <begin position="1"/>
        <end position="382"/>
    </location>
</feature>
<dbReference type="AlphaFoldDB" id="A0AB38LUV8"/>
<evidence type="ECO:0000313" key="8">
    <source>
        <dbReference type="EMBL" id="THY73186.1"/>
    </source>
</evidence>
<sequence length="422" mass="46316">MGSPHRQHVSSLVPSNPRILTAVLLAVAVVNSATLGYDSSVMNGLLILPSYTEYFHLTDATIGLNNAAVWIGEIIATPIMQIIPDRYGRKKAILIATGITAVGIILQASAQSIAIVVAAIFLPFIPESPRWLIVRGEEAHAQEVLAIMDGDEDLDKAAVAAQEIRLVIANEEAAYPRNAWREILSGPANRRRLLLLVVFGAMINTLGNFIVSFYLSKILDQAGIQETYKQTQINIILSCWSFAIAILGSFMLDIMGRRLQTLVGLSGMIITLYIIGGLIKHYGESTDTSGIYGTLAVIFLFQGFYAFSITPMTSLYPTEICQYKLRTAGTAIFRLLDSGCGLMASFAMSFAMSDLGWKFYLINASWDVMFLVFVFFLFVETKGFHLEEIAVKFGDERVVEGLEVTSNEVINVVDEKVKGVDS</sequence>
<dbReference type="InterPro" id="IPR020846">
    <property type="entry name" value="MFS_dom"/>
</dbReference>
<dbReference type="InterPro" id="IPR005829">
    <property type="entry name" value="Sugar_transporter_CS"/>
</dbReference>
<accession>A0AB38LUV8</accession>
<evidence type="ECO:0000313" key="9">
    <source>
        <dbReference type="Proteomes" id="UP000305064"/>
    </source>
</evidence>
<comment type="subcellular location">
    <subcellularLocation>
        <location evidence="1">Membrane</location>
        <topology evidence="1">Multi-pass membrane protein</topology>
    </subcellularLocation>
</comment>
<evidence type="ECO:0000256" key="6">
    <source>
        <dbReference type="SAM" id="Phobius"/>
    </source>
</evidence>
<keyword evidence="4 6" id="KW-1133">Transmembrane helix</keyword>
<keyword evidence="5 6" id="KW-0472">Membrane</keyword>
<evidence type="ECO:0000256" key="4">
    <source>
        <dbReference type="ARBA" id="ARBA00022989"/>
    </source>
</evidence>
<feature type="transmembrane region" description="Helical" evidence="6">
    <location>
        <begin position="331"/>
        <end position="353"/>
    </location>
</feature>
<dbReference type="SUPFAM" id="SSF103473">
    <property type="entry name" value="MFS general substrate transporter"/>
    <property type="match status" value="1"/>
</dbReference>
<dbReference type="EMBL" id="QZBJ01000039">
    <property type="protein sequence ID" value="THY73186.1"/>
    <property type="molecule type" value="Genomic_DNA"/>
</dbReference>
<keyword evidence="3 6" id="KW-0812">Transmembrane</keyword>
<feature type="transmembrane region" description="Helical" evidence="6">
    <location>
        <begin position="359"/>
        <end position="379"/>
    </location>
</feature>
<evidence type="ECO:0000259" key="7">
    <source>
        <dbReference type="PROSITE" id="PS50850"/>
    </source>
</evidence>
<evidence type="ECO:0000256" key="3">
    <source>
        <dbReference type="ARBA" id="ARBA00022692"/>
    </source>
</evidence>
<name>A0AB38LUV8_AURPU</name>
<evidence type="ECO:0000256" key="5">
    <source>
        <dbReference type="ARBA" id="ARBA00023136"/>
    </source>
</evidence>
<proteinExistence type="inferred from homology"/>
<feature type="transmembrane region" description="Helical" evidence="6">
    <location>
        <begin position="291"/>
        <end position="310"/>
    </location>
</feature>
<protein>
    <submittedName>
        <fullName evidence="8">MFS general substrate transporter</fullName>
    </submittedName>
</protein>
<feature type="transmembrane region" description="Helical" evidence="6">
    <location>
        <begin position="92"/>
        <end position="125"/>
    </location>
</feature>
<dbReference type="PANTHER" id="PTHR48022">
    <property type="entry name" value="PLASTIDIC GLUCOSE TRANSPORTER 4"/>
    <property type="match status" value="1"/>
</dbReference>
<feature type="transmembrane region" description="Helical" evidence="6">
    <location>
        <begin position="259"/>
        <end position="279"/>
    </location>
</feature>